<protein>
    <submittedName>
        <fullName evidence="2">Pyridoxamine 5'-phosphate oxidase family protein</fullName>
    </submittedName>
</protein>
<dbReference type="SUPFAM" id="SSF50475">
    <property type="entry name" value="FMN-binding split barrel"/>
    <property type="match status" value="1"/>
</dbReference>
<gene>
    <name evidence="2" type="ORF">NMN56_025590</name>
</gene>
<dbReference type="InterPro" id="IPR011576">
    <property type="entry name" value="Pyridox_Oxase_N"/>
</dbReference>
<accession>A0ABT7A1U0</accession>
<evidence type="ECO:0000313" key="3">
    <source>
        <dbReference type="Proteomes" id="UP001214441"/>
    </source>
</evidence>
<feature type="domain" description="Pyridoxamine 5'-phosphate oxidase N-terminal" evidence="1">
    <location>
        <begin position="10"/>
        <end position="136"/>
    </location>
</feature>
<evidence type="ECO:0000259" key="1">
    <source>
        <dbReference type="Pfam" id="PF01243"/>
    </source>
</evidence>
<dbReference type="Proteomes" id="UP001214441">
    <property type="component" value="Unassembled WGS sequence"/>
</dbReference>
<proteinExistence type="predicted"/>
<dbReference type="RefSeq" id="WP_274040670.1">
    <property type="nucleotide sequence ID" value="NZ_JANCPR020000027.1"/>
</dbReference>
<dbReference type="InterPro" id="IPR012349">
    <property type="entry name" value="Split_barrel_FMN-bd"/>
</dbReference>
<dbReference type="Gene3D" id="2.30.110.10">
    <property type="entry name" value="Electron Transport, Fmn-binding Protein, Chain A"/>
    <property type="match status" value="1"/>
</dbReference>
<evidence type="ECO:0000313" key="2">
    <source>
        <dbReference type="EMBL" id="MDJ1135276.1"/>
    </source>
</evidence>
<comment type="caution">
    <text evidence="2">The sequence shown here is derived from an EMBL/GenBank/DDBJ whole genome shotgun (WGS) entry which is preliminary data.</text>
</comment>
<reference evidence="2 3" key="1">
    <citation type="submission" date="2023-05" db="EMBL/GenBank/DDBJ databases">
        <title>Streptantibioticus silvisoli sp. nov., acidotolerant actinomycetes 1 from pine litter.</title>
        <authorList>
            <person name="Swiecimska M."/>
            <person name="Golinska P."/>
            <person name="Sangal V."/>
            <person name="Wachnowicz B."/>
            <person name="Goodfellow M."/>
        </authorList>
    </citation>
    <scope>NUCLEOTIDE SEQUENCE [LARGE SCALE GENOMIC DNA]</scope>
    <source>
        <strain evidence="2 3">DSM 42109</strain>
    </source>
</reference>
<dbReference type="EMBL" id="JANCPR020000027">
    <property type="protein sequence ID" value="MDJ1135276.1"/>
    <property type="molecule type" value="Genomic_DNA"/>
</dbReference>
<name>A0ABT7A1U0_9ACTN</name>
<sequence length="146" mass="16919">MKKAHTAFDVDAFLARPLTARIATRGPTVRPTWFLWEDEAFWILTGSWARLEGLVREHPAVALVVDECDLATGLVRQVIARGRAEVLPFDAERGWRKLSRYLGPDEDKWDERFRHYLRDDPAEKGTVWVRLRPDRMSVKDLSYAPT</sequence>
<keyword evidence="3" id="KW-1185">Reference proteome</keyword>
<dbReference type="Pfam" id="PF01243">
    <property type="entry name" value="PNPOx_N"/>
    <property type="match status" value="1"/>
</dbReference>
<organism evidence="2 3">
    <name type="scientific">Streptomyces iconiensis</name>
    <dbReference type="NCBI Taxonomy" id="1384038"/>
    <lineage>
        <taxon>Bacteria</taxon>
        <taxon>Bacillati</taxon>
        <taxon>Actinomycetota</taxon>
        <taxon>Actinomycetes</taxon>
        <taxon>Kitasatosporales</taxon>
        <taxon>Streptomycetaceae</taxon>
        <taxon>Streptomyces</taxon>
    </lineage>
</organism>